<dbReference type="GO" id="GO:0106141">
    <property type="term" value="F:flavin prenyltransferase activity"/>
    <property type="evidence" value="ECO:0007669"/>
    <property type="project" value="UniProtKB-EC"/>
</dbReference>
<feature type="binding site" evidence="5">
    <location>
        <position position="187"/>
    </location>
    <ligand>
        <name>dimethylallyl phosphate</name>
        <dbReference type="ChEBI" id="CHEBI:88052"/>
    </ligand>
</feature>
<keyword evidence="4 5" id="KW-0808">Transferase</keyword>
<feature type="binding site" evidence="5">
    <location>
        <begin position="106"/>
        <end position="109"/>
    </location>
    <ligand>
        <name>FMN</name>
        <dbReference type="ChEBI" id="CHEBI:58210"/>
    </ligand>
</feature>
<reference evidence="8 9" key="1">
    <citation type="journal article" date="2016" name="Nat. Commun.">
        <title>Thousands of microbial genomes shed light on interconnected biogeochemical processes in an aquifer system.</title>
        <authorList>
            <person name="Anantharaman K."/>
            <person name="Brown C.T."/>
            <person name="Hug L.A."/>
            <person name="Sharon I."/>
            <person name="Castelle C.J."/>
            <person name="Probst A.J."/>
            <person name="Thomas B.C."/>
            <person name="Singh A."/>
            <person name="Wilkins M.J."/>
            <person name="Karaoz U."/>
            <person name="Brodie E.L."/>
            <person name="Williams K.H."/>
            <person name="Hubbard S.S."/>
            <person name="Banfield J.F."/>
        </authorList>
    </citation>
    <scope>NUCLEOTIDE SEQUENCE [LARGE SCALE GENOMIC DNA]</scope>
</reference>
<comment type="similarity">
    <text evidence="5">Belongs to the UbiX/PAD1 family.</text>
</comment>
<feature type="transmembrane region" description="Helical" evidence="6">
    <location>
        <begin position="12"/>
        <end position="30"/>
    </location>
</feature>
<evidence type="ECO:0000256" key="2">
    <source>
        <dbReference type="ARBA" id="ARBA00022630"/>
    </source>
</evidence>
<gene>
    <name evidence="5" type="primary">ubiX</name>
    <name evidence="8" type="ORF">A2Z86_11265</name>
</gene>
<comment type="function">
    <text evidence="5">Flavin prenyltransferase that catalyzes the synthesis of the prenylated FMN cofactor (prenyl-FMN) for 4-hydroxy-3-polyprenylbenzoic acid decarboxylase UbiD. The prenyltransferase is metal-independent and links a dimethylallyl moiety from dimethylallyl monophosphate (DMAP) to the flavin N5 and C6 atoms of FMN.</text>
</comment>
<evidence type="ECO:0000256" key="5">
    <source>
        <dbReference type="HAMAP-Rule" id="MF_01984"/>
    </source>
</evidence>
<keyword evidence="1 5" id="KW-0637">Prenyltransferase</keyword>
<evidence type="ECO:0000256" key="6">
    <source>
        <dbReference type="SAM" id="Phobius"/>
    </source>
</evidence>
<feature type="binding site" evidence="5">
    <location>
        <position position="171"/>
    </location>
    <ligand>
        <name>dimethylallyl phosphate</name>
        <dbReference type="ChEBI" id="CHEBI:88052"/>
    </ligand>
</feature>
<feature type="binding site" evidence="5">
    <location>
        <position position="141"/>
    </location>
    <ligand>
        <name>FMN</name>
        <dbReference type="ChEBI" id="CHEBI:58210"/>
    </ligand>
</feature>
<feature type="binding site" evidence="5">
    <location>
        <position position="118"/>
    </location>
    <ligand>
        <name>FMN</name>
        <dbReference type="ChEBI" id="CHEBI:58210"/>
    </ligand>
</feature>
<evidence type="ECO:0000256" key="4">
    <source>
        <dbReference type="ARBA" id="ARBA00022679"/>
    </source>
</evidence>
<feature type="domain" description="Flavoprotein" evidence="7">
    <location>
        <begin position="13"/>
        <end position="192"/>
    </location>
</feature>
<proteinExistence type="inferred from homology"/>
<dbReference type="InterPro" id="IPR003382">
    <property type="entry name" value="Flavoprotein"/>
</dbReference>
<dbReference type="Pfam" id="PF02441">
    <property type="entry name" value="Flavoprotein"/>
    <property type="match status" value="1"/>
</dbReference>
<dbReference type="AlphaFoldDB" id="A0A1F5YDQ8"/>
<dbReference type="NCBIfam" id="NF004685">
    <property type="entry name" value="PRK06029.1"/>
    <property type="match status" value="1"/>
</dbReference>
<dbReference type="HAMAP" id="MF_01984">
    <property type="entry name" value="ubiX_pad"/>
    <property type="match status" value="1"/>
</dbReference>
<dbReference type="Gene3D" id="3.40.50.1950">
    <property type="entry name" value="Flavin prenyltransferase-like"/>
    <property type="match status" value="1"/>
</dbReference>
<keyword evidence="3 5" id="KW-0288">FMN</keyword>
<evidence type="ECO:0000313" key="9">
    <source>
        <dbReference type="Proteomes" id="UP000176992"/>
    </source>
</evidence>
<feature type="binding site" evidence="5">
    <location>
        <position position="45"/>
    </location>
    <ligand>
        <name>FMN</name>
        <dbReference type="ChEBI" id="CHEBI:58210"/>
    </ligand>
</feature>
<evidence type="ECO:0000259" key="7">
    <source>
        <dbReference type="Pfam" id="PF02441"/>
    </source>
</evidence>
<feature type="binding site" evidence="5">
    <location>
        <begin position="19"/>
        <end position="21"/>
    </location>
    <ligand>
        <name>FMN</name>
        <dbReference type="ChEBI" id="CHEBI:58210"/>
    </ligand>
</feature>
<keyword evidence="6" id="KW-0472">Membrane</keyword>
<evidence type="ECO:0000313" key="8">
    <source>
        <dbReference type="EMBL" id="OGF98192.1"/>
    </source>
</evidence>
<dbReference type="SUPFAM" id="SSF52507">
    <property type="entry name" value="Homo-oligomeric flavin-containing Cys decarboxylases, HFCD"/>
    <property type="match status" value="1"/>
</dbReference>
<organism evidence="8 9">
    <name type="scientific">Candidatus Glassbacteria bacterium GWA2_58_10</name>
    <dbReference type="NCBI Taxonomy" id="1817865"/>
    <lineage>
        <taxon>Bacteria</taxon>
        <taxon>Candidatus Glassiibacteriota</taxon>
    </lineage>
</organism>
<keyword evidence="2 5" id="KW-0285">Flavoprotein</keyword>
<dbReference type="Proteomes" id="UP000176992">
    <property type="component" value="Unassembled WGS sequence"/>
</dbReference>
<keyword evidence="6" id="KW-1133">Transmembrane helix</keyword>
<comment type="caution">
    <text evidence="8">The sequence shown here is derived from an EMBL/GenBank/DDBJ whole genome shotgun (WGS) entry which is preliminary data.</text>
</comment>
<dbReference type="NCBIfam" id="TIGR00421">
    <property type="entry name" value="ubiX_pad"/>
    <property type="match status" value="1"/>
</dbReference>
<evidence type="ECO:0000256" key="3">
    <source>
        <dbReference type="ARBA" id="ARBA00022643"/>
    </source>
</evidence>
<accession>A0A1F5YDQ8</accession>
<keyword evidence="6" id="KW-0812">Transmembrane</keyword>
<protein>
    <recommendedName>
        <fullName evidence="5">Flavin prenyltransferase UbiX</fullName>
        <ecNumber evidence="5">2.5.1.129</ecNumber>
    </recommendedName>
</protein>
<evidence type="ECO:0000256" key="1">
    <source>
        <dbReference type="ARBA" id="ARBA00022602"/>
    </source>
</evidence>
<dbReference type="EC" id="2.5.1.129" evidence="5"/>
<sequence length="207" mass="22548">MTRQAESTGERPVIVAITGASGALYALGLLSQLCGKEIPVDLIVSEMGRDMLRRETGIPAKGSLREHLAEREIVADNLRIHEVDDLAAAPASGSYQARAMVICPCSVKTLSAVAAGACRTLVERAAEVTLKERRKLLLVLRESPYSLTQIENMRAVTLAGAIVLPASPAFYHHPKNISDLVDFLVARILDQLDIPHTLFRPWGREES</sequence>
<name>A0A1F5YDQ8_9BACT</name>
<dbReference type="EMBL" id="MFIV01000151">
    <property type="protein sequence ID" value="OGF98192.1"/>
    <property type="molecule type" value="Genomic_DNA"/>
</dbReference>
<dbReference type="InterPro" id="IPR004507">
    <property type="entry name" value="UbiX-like"/>
</dbReference>
<dbReference type="InterPro" id="IPR036551">
    <property type="entry name" value="Flavin_trans-like"/>
</dbReference>
<comment type="catalytic activity">
    <reaction evidence="5">
        <text>dimethylallyl phosphate + FMNH2 = prenylated FMNH2 + phosphate</text>
        <dbReference type="Rhea" id="RHEA:37743"/>
        <dbReference type="ChEBI" id="CHEBI:43474"/>
        <dbReference type="ChEBI" id="CHEBI:57618"/>
        <dbReference type="ChEBI" id="CHEBI:87467"/>
        <dbReference type="ChEBI" id="CHEBI:88052"/>
        <dbReference type="EC" id="2.5.1.129"/>
    </reaction>
</comment>